<sequence>MVFLLKTRPWGEGLSTLI</sequence>
<dbReference type="AlphaFoldDB" id="A0A0E9SZL1"/>
<protein>
    <submittedName>
        <fullName evidence="1">Uncharacterized protein</fullName>
    </submittedName>
</protein>
<accession>A0A0E9SZL1</accession>
<reference evidence="1" key="2">
    <citation type="journal article" date="2015" name="Fish Shellfish Immunol.">
        <title>Early steps in the European eel (Anguilla anguilla)-Vibrio vulnificus interaction in the gills: Role of the RtxA13 toxin.</title>
        <authorList>
            <person name="Callol A."/>
            <person name="Pajuelo D."/>
            <person name="Ebbesson L."/>
            <person name="Teles M."/>
            <person name="MacKenzie S."/>
            <person name="Amaro C."/>
        </authorList>
    </citation>
    <scope>NUCLEOTIDE SEQUENCE</scope>
</reference>
<evidence type="ECO:0000313" key="1">
    <source>
        <dbReference type="EMBL" id="JAH46736.1"/>
    </source>
</evidence>
<name>A0A0E9SZL1_ANGAN</name>
<organism evidence="1">
    <name type="scientific">Anguilla anguilla</name>
    <name type="common">European freshwater eel</name>
    <name type="synonym">Muraena anguilla</name>
    <dbReference type="NCBI Taxonomy" id="7936"/>
    <lineage>
        <taxon>Eukaryota</taxon>
        <taxon>Metazoa</taxon>
        <taxon>Chordata</taxon>
        <taxon>Craniata</taxon>
        <taxon>Vertebrata</taxon>
        <taxon>Euteleostomi</taxon>
        <taxon>Actinopterygii</taxon>
        <taxon>Neopterygii</taxon>
        <taxon>Teleostei</taxon>
        <taxon>Anguilliformes</taxon>
        <taxon>Anguillidae</taxon>
        <taxon>Anguilla</taxon>
    </lineage>
</organism>
<proteinExistence type="predicted"/>
<reference evidence="1" key="1">
    <citation type="submission" date="2014-11" db="EMBL/GenBank/DDBJ databases">
        <authorList>
            <person name="Amaro Gonzalez C."/>
        </authorList>
    </citation>
    <scope>NUCLEOTIDE SEQUENCE</scope>
</reference>
<dbReference type="EMBL" id="GBXM01061841">
    <property type="protein sequence ID" value="JAH46736.1"/>
    <property type="molecule type" value="Transcribed_RNA"/>
</dbReference>